<organism evidence="2 3">
    <name type="scientific">Eumeta variegata</name>
    <name type="common">Bagworm moth</name>
    <name type="synonym">Eumeta japonica</name>
    <dbReference type="NCBI Taxonomy" id="151549"/>
    <lineage>
        <taxon>Eukaryota</taxon>
        <taxon>Metazoa</taxon>
        <taxon>Ecdysozoa</taxon>
        <taxon>Arthropoda</taxon>
        <taxon>Hexapoda</taxon>
        <taxon>Insecta</taxon>
        <taxon>Pterygota</taxon>
        <taxon>Neoptera</taxon>
        <taxon>Endopterygota</taxon>
        <taxon>Lepidoptera</taxon>
        <taxon>Glossata</taxon>
        <taxon>Ditrysia</taxon>
        <taxon>Tineoidea</taxon>
        <taxon>Psychidae</taxon>
        <taxon>Oiketicinae</taxon>
        <taxon>Eumeta</taxon>
    </lineage>
</organism>
<accession>A0A4C2AAP0</accession>
<dbReference type="AlphaFoldDB" id="A0A4C2AAP0"/>
<proteinExistence type="predicted"/>
<protein>
    <submittedName>
        <fullName evidence="2">Uncharacterized protein</fullName>
    </submittedName>
</protein>
<evidence type="ECO:0000256" key="1">
    <source>
        <dbReference type="SAM" id="MobiDB-lite"/>
    </source>
</evidence>
<feature type="compositionally biased region" description="Basic and acidic residues" evidence="1">
    <location>
        <begin position="77"/>
        <end position="88"/>
    </location>
</feature>
<gene>
    <name evidence="2" type="ORF">EVAR_84145_1</name>
</gene>
<dbReference type="Proteomes" id="UP000299102">
    <property type="component" value="Unassembled WGS sequence"/>
</dbReference>
<feature type="region of interest" description="Disordered" evidence="1">
    <location>
        <begin position="1"/>
        <end position="37"/>
    </location>
</feature>
<name>A0A4C2AAP0_EUMVA</name>
<dbReference type="EMBL" id="BGZK01002847">
    <property type="protein sequence ID" value="GBP96892.1"/>
    <property type="molecule type" value="Genomic_DNA"/>
</dbReference>
<comment type="caution">
    <text evidence="2">The sequence shown here is derived from an EMBL/GenBank/DDBJ whole genome shotgun (WGS) entry which is preliminary data.</text>
</comment>
<feature type="region of interest" description="Disordered" evidence="1">
    <location>
        <begin position="55"/>
        <end position="92"/>
    </location>
</feature>
<reference evidence="2 3" key="1">
    <citation type="journal article" date="2019" name="Commun. Biol.">
        <title>The bagworm genome reveals a unique fibroin gene that provides high tensile strength.</title>
        <authorList>
            <person name="Kono N."/>
            <person name="Nakamura H."/>
            <person name="Ohtoshi R."/>
            <person name="Tomita M."/>
            <person name="Numata K."/>
            <person name="Arakawa K."/>
        </authorList>
    </citation>
    <scope>NUCLEOTIDE SEQUENCE [LARGE SCALE GENOMIC DNA]</scope>
</reference>
<sequence length="153" mass="16637">MGQRVIARPSPPERPCRRDRVVASSTTSPYRPATRQGRSDFAFDAATVGKCAADDGETSTVWGRGLDARTRSRARARREQPREDERGAGHCTVSPACLQSDAALDSVEHLRTPSFLVAGAQAHEAYRTIGSITVMYGPHDLRTQTPRRLGCSG</sequence>
<evidence type="ECO:0000313" key="2">
    <source>
        <dbReference type="EMBL" id="GBP96892.1"/>
    </source>
</evidence>
<keyword evidence="3" id="KW-1185">Reference proteome</keyword>
<evidence type="ECO:0000313" key="3">
    <source>
        <dbReference type="Proteomes" id="UP000299102"/>
    </source>
</evidence>